<dbReference type="GO" id="GO:0046872">
    <property type="term" value="F:metal ion binding"/>
    <property type="evidence" value="ECO:0007669"/>
    <property type="project" value="InterPro"/>
</dbReference>
<dbReference type="EMBL" id="VMNW02000002">
    <property type="protein sequence ID" value="KAA9166523.1"/>
    <property type="molecule type" value="Genomic_DNA"/>
</dbReference>
<dbReference type="OrthoDB" id="4435847at2"/>
<dbReference type="PANTHER" id="PTHR48095:SF2">
    <property type="entry name" value="BIOTIN CARBOXYLASE, CHLOROPLASTIC"/>
    <property type="match status" value="1"/>
</dbReference>
<dbReference type="InterPro" id="IPR005482">
    <property type="entry name" value="Biotin_COase_C"/>
</dbReference>
<evidence type="ECO:0000259" key="9">
    <source>
        <dbReference type="PROSITE" id="PS50975"/>
    </source>
</evidence>
<dbReference type="InterPro" id="IPR011764">
    <property type="entry name" value="Biotin_carboxylation_dom"/>
</dbReference>
<dbReference type="InterPro" id="IPR011054">
    <property type="entry name" value="Rudment_hybrid_motif"/>
</dbReference>
<feature type="domain" description="Biotin carboxylation" evidence="10">
    <location>
        <begin position="3"/>
        <end position="448"/>
    </location>
</feature>
<name>A0A5N0VLW5_9PSEU</name>
<comment type="function">
    <text evidence="1">This protein is a component of the acetyl coenzyme A carboxylase complex; first, biotin carboxylase catalyzes the carboxylation of the carrier protein and then the transcarboxylase transfers the carboxyl group to form malonyl-CoA.</text>
</comment>
<dbReference type="InterPro" id="IPR005481">
    <property type="entry name" value="BC-like_N"/>
</dbReference>
<accession>A0A5N0VLW5</accession>
<dbReference type="SUPFAM" id="SSF52440">
    <property type="entry name" value="PreATP-grasp domain"/>
    <property type="match status" value="1"/>
</dbReference>
<keyword evidence="12" id="KW-1185">Reference proteome</keyword>
<sequence length="473" mass="49703">MTGFDTVLIANRGEIALRVARTCRALGLSVVAVCSTADRDSAVTRLADRTVHIGPTRSSASYRNAAALIEAARMTGAQAIHPGYGFLSEDADFAEACAVSGLTFIGPSADVMRLLGEKSAARAAMAAAGLPLLPGAVEPVADATEATALAARIGYPVIIKAVAGGGGRGLRVVWRPGDLAAAFAETTANARALFADGRVYLERYLTGARHVEVQVLCDGHGNGVHLGVRDCSVQRRHQKLIEETPAPGLPAEVTGRMAGAALSAALETGYTGAGTFEFLVDGAGRFSFLEVNCRIQVEHPVTEEVTGVDLVAEQLRIAAGEQLSQMDITPRGAAVECRINAEDPAHGFAPAPGTLTEFAPPAGPFVRVDTHAFPGYRIPAAYDSLLAKVITWGPDRDTALARMRAALAEFRVAGPGIRTTADFLAGVLSDPRFVQARHDTRLLAGPEDGTTRSEPTRLPQKQEEQRGESLPRG</sequence>
<protein>
    <recommendedName>
        <fullName evidence="2">biotin carboxylase</fullName>
        <ecNumber evidence="2">6.3.4.14</ecNumber>
    </recommendedName>
</protein>
<evidence type="ECO:0000256" key="7">
    <source>
        <dbReference type="PROSITE-ProRule" id="PRU00409"/>
    </source>
</evidence>
<evidence type="ECO:0000256" key="6">
    <source>
        <dbReference type="ARBA" id="ARBA00048600"/>
    </source>
</evidence>
<dbReference type="FunFam" id="3.30.1490.20:FF:000003">
    <property type="entry name" value="acetyl-CoA carboxylase isoform X1"/>
    <property type="match status" value="1"/>
</dbReference>
<dbReference type="EC" id="6.3.4.14" evidence="2"/>
<proteinExistence type="predicted"/>
<dbReference type="SUPFAM" id="SSF51246">
    <property type="entry name" value="Rudiment single hybrid motif"/>
    <property type="match status" value="1"/>
</dbReference>
<dbReference type="Pfam" id="PF00289">
    <property type="entry name" value="Biotin_carb_N"/>
    <property type="match status" value="1"/>
</dbReference>
<evidence type="ECO:0000256" key="1">
    <source>
        <dbReference type="ARBA" id="ARBA00003761"/>
    </source>
</evidence>
<evidence type="ECO:0000256" key="3">
    <source>
        <dbReference type="ARBA" id="ARBA00022598"/>
    </source>
</evidence>
<evidence type="ECO:0000256" key="8">
    <source>
        <dbReference type="SAM" id="MobiDB-lite"/>
    </source>
</evidence>
<organism evidence="11 12">
    <name type="scientific">Amycolatopsis acidicola</name>
    <dbReference type="NCBI Taxonomy" id="2596893"/>
    <lineage>
        <taxon>Bacteria</taxon>
        <taxon>Bacillati</taxon>
        <taxon>Actinomycetota</taxon>
        <taxon>Actinomycetes</taxon>
        <taxon>Pseudonocardiales</taxon>
        <taxon>Pseudonocardiaceae</taxon>
        <taxon>Amycolatopsis</taxon>
    </lineage>
</organism>
<keyword evidence="5 7" id="KW-0067">ATP-binding</keyword>
<dbReference type="PROSITE" id="PS50979">
    <property type="entry name" value="BC"/>
    <property type="match status" value="1"/>
</dbReference>
<dbReference type="Pfam" id="PF02785">
    <property type="entry name" value="Biotin_carb_C"/>
    <property type="match status" value="1"/>
</dbReference>
<feature type="region of interest" description="Disordered" evidence="8">
    <location>
        <begin position="441"/>
        <end position="473"/>
    </location>
</feature>
<feature type="compositionally biased region" description="Basic and acidic residues" evidence="8">
    <location>
        <begin position="449"/>
        <end position="473"/>
    </location>
</feature>
<dbReference type="GO" id="GO:0005524">
    <property type="term" value="F:ATP binding"/>
    <property type="evidence" value="ECO:0007669"/>
    <property type="project" value="UniProtKB-UniRule"/>
</dbReference>
<dbReference type="AlphaFoldDB" id="A0A5N0VLW5"/>
<comment type="catalytic activity">
    <reaction evidence="6">
        <text>N(6)-biotinyl-L-lysyl-[protein] + hydrogencarbonate + ATP = N(6)-carboxybiotinyl-L-lysyl-[protein] + ADP + phosphate + H(+)</text>
        <dbReference type="Rhea" id="RHEA:13501"/>
        <dbReference type="Rhea" id="RHEA-COMP:10505"/>
        <dbReference type="Rhea" id="RHEA-COMP:10506"/>
        <dbReference type="ChEBI" id="CHEBI:15378"/>
        <dbReference type="ChEBI" id="CHEBI:17544"/>
        <dbReference type="ChEBI" id="CHEBI:30616"/>
        <dbReference type="ChEBI" id="CHEBI:43474"/>
        <dbReference type="ChEBI" id="CHEBI:83144"/>
        <dbReference type="ChEBI" id="CHEBI:83145"/>
        <dbReference type="ChEBI" id="CHEBI:456216"/>
        <dbReference type="EC" id="6.3.4.14"/>
    </reaction>
</comment>
<dbReference type="SMART" id="SM00878">
    <property type="entry name" value="Biotin_carb_C"/>
    <property type="match status" value="1"/>
</dbReference>
<dbReference type="SUPFAM" id="SSF56059">
    <property type="entry name" value="Glutathione synthetase ATP-binding domain-like"/>
    <property type="match status" value="1"/>
</dbReference>
<dbReference type="RefSeq" id="WP_150980174.1">
    <property type="nucleotide sequence ID" value="NZ_VMNW02000002.1"/>
</dbReference>
<dbReference type="InterPro" id="IPR011761">
    <property type="entry name" value="ATP-grasp"/>
</dbReference>
<dbReference type="InterPro" id="IPR051602">
    <property type="entry name" value="ACC_Biotin_Carboxylase"/>
</dbReference>
<evidence type="ECO:0000259" key="10">
    <source>
        <dbReference type="PROSITE" id="PS50979"/>
    </source>
</evidence>
<keyword evidence="3 11" id="KW-0436">Ligase</keyword>
<comment type="caution">
    <text evidence="11">The sequence shown here is derived from an EMBL/GenBank/DDBJ whole genome shotgun (WGS) entry which is preliminary data.</text>
</comment>
<dbReference type="GO" id="GO:0004075">
    <property type="term" value="F:biotin carboxylase activity"/>
    <property type="evidence" value="ECO:0007669"/>
    <property type="project" value="UniProtKB-EC"/>
</dbReference>
<evidence type="ECO:0000256" key="5">
    <source>
        <dbReference type="ARBA" id="ARBA00022840"/>
    </source>
</evidence>
<dbReference type="InterPro" id="IPR005479">
    <property type="entry name" value="CPAse_ATP-bd"/>
</dbReference>
<dbReference type="Pfam" id="PF02786">
    <property type="entry name" value="CPSase_L_D2"/>
    <property type="match status" value="1"/>
</dbReference>
<feature type="domain" description="ATP-grasp" evidence="9">
    <location>
        <begin position="122"/>
        <end position="319"/>
    </location>
</feature>
<evidence type="ECO:0000256" key="4">
    <source>
        <dbReference type="ARBA" id="ARBA00022741"/>
    </source>
</evidence>
<keyword evidence="4 7" id="KW-0547">Nucleotide-binding</keyword>
<evidence type="ECO:0000256" key="2">
    <source>
        <dbReference type="ARBA" id="ARBA00013263"/>
    </source>
</evidence>
<evidence type="ECO:0000313" key="12">
    <source>
        <dbReference type="Proteomes" id="UP000319769"/>
    </source>
</evidence>
<dbReference type="PROSITE" id="PS50975">
    <property type="entry name" value="ATP_GRASP"/>
    <property type="match status" value="1"/>
</dbReference>
<gene>
    <name evidence="11" type="ORF">FPZ12_002920</name>
</gene>
<evidence type="ECO:0000313" key="11">
    <source>
        <dbReference type="EMBL" id="KAA9166523.1"/>
    </source>
</evidence>
<dbReference type="Gene3D" id="3.30.470.20">
    <property type="entry name" value="ATP-grasp fold, B domain"/>
    <property type="match status" value="1"/>
</dbReference>
<dbReference type="PANTHER" id="PTHR48095">
    <property type="entry name" value="PYRUVATE CARBOXYLASE SUBUNIT A"/>
    <property type="match status" value="1"/>
</dbReference>
<dbReference type="InterPro" id="IPR016185">
    <property type="entry name" value="PreATP-grasp_dom_sf"/>
</dbReference>
<dbReference type="Proteomes" id="UP000319769">
    <property type="component" value="Unassembled WGS sequence"/>
</dbReference>
<reference evidence="11" key="1">
    <citation type="submission" date="2019-09" db="EMBL/GenBank/DDBJ databases">
        <authorList>
            <person name="Teo W.F.A."/>
            <person name="Duangmal K."/>
        </authorList>
    </citation>
    <scope>NUCLEOTIDE SEQUENCE [LARGE SCALE GENOMIC DNA]</scope>
    <source>
        <strain evidence="11">K81G1</strain>
    </source>
</reference>